<dbReference type="UniPathway" id="UPA00017"/>
<feature type="binding site" evidence="12">
    <location>
        <position position="179"/>
    </location>
    <ligand>
        <name>CoA</name>
        <dbReference type="ChEBI" id="CHEBI:57287"/>
    </ligand>
</feature>
<evidence type="ECO:0000256" key="11">
    <source>
        <dbReference type="ARBA" id="ARBA00049191"/>
    </source>
</evidence>
<evidence type="ECO:0000256" key="9">
    <source>
        <dbReference type="ARBA" id="ARBA00031996"/>
    </source>
</evidence>
<evidence type="ECO:0000256" key="6">
    <source>
        <dbReference type="ARBA" id="ARBA00022679"/>
    </source>
</evidence>
<dbReference type="GO" id="GO:0005886">
    <property type="term" value="C:plasma membrane"/>
    <property type="evidence" value="ECO:0007669"/>
    <property type="project" value="TreeGrafter"/>
</dbReference>
<sequence>MADGLTGSPLDIAATLGGDGAGLVRGLWRVPAADGLVLVRVDLSVAAFDEAAFDTFGVARPARLARAVAGRRLDYLSGRIAARGALAQLGLQWRDIGADTTGMPLWPEALAGSISHADGTAVAALSTHHARVGVDLEPVAEGAALEALREETLDAAERERLVTAHDATLGFSAKESLYKALFPDVREVFGYDAAAVGTPGAAEVDLVLRRDLGAGYAAGRRFAVHWRSAEGRVLTWLAEGGRRGGLRARP</sequence>
<dbReference type="OrthoDB" id="8210607at2"/>
<keyword evidence="13" id="KW-0479">Metal-binding</keyword>
<evidence type="ECO:0000256" key="12">
    <source>
        <dbReference type="PIRSR" id="PIRSR603542-1"/>
    </source>
</evidence>
<evidence type="ECO:0000259" key="15">
    <source>
        <dbReference type="Pfam" id="PF17837"/>
    </source>
</evidence>
<dbReference type="Pfam" id="PF01648">
    <property type="entry name" value="ACPS"/>
    <property type="match status" value="1"/>
</dbReference>
<evidence type="ECO:0000256" key="10">
    <source>
        <dbReference type="ARBA" id="ARBA00049176"/>
    </source>
</evidence>
<keyword evidence="13" id="KW-0460">Magnesium</keyword>
<dbReference type="SUPFAM" id="SSF56214">
    <property type="entry name" value="4'-phosphopantetheinyl transferase"/>
    <property type="match status" value="1"/>
</dbReference>
<dbReference type="GO" id="GO:0009239">
    <property type="term" value="P:enterobactin biosynthetic process"/>
    <property type="evidence" value="ECO:0007669"/>
    <property type="project" value="UniProtKB-UniPathway"/>
</dbReference>
<dbReference type="InterPro" id="IPR037143">
    <property type="entry name" value="4-PPantetheinyl_Trfase_dom_sf"/>
</dbReference>
<feature type="domain" description="4'-phosphopantetheinyl transferase N-terminal" evidence="15">
    <location>
        <begin position="62"/>
        <end position="125"/>
    </location>
</feature>
<gene>
    <name evidence="16" type="primary">npt</name>
    <name evidence="16" type="ORF">ROJ8625_00995</name>
</gene>
<keyword evidence="17" id="KW-1185">Reference proteome</keyword>
<dbReference type="InterPro" id="IPR041354">
    <property type="entry name" value="4PPT_N"/>
</dbReference>
<dbReference type="GO" id="GO:0008897">
    <property type="term" value="F:holo-[acyl-carrier-protein] synthase activity"/>
    <property type="evidence" value="ECO:0007669"/>
    <property type="project" value="InterPro"/>
</dbReference>
<keyword evidence="7" id="KW-0259">Enterobactin biosynthesis</keyword>
<keyword evidence="6 16" id="KW-0808">Transferase</keyword>
<dbReference type="GO" id="GO:0000287">
    <property type="term" value="F:magnesium ion binding"/>
    <property type="evidence" value="ECO:0007669"/>
    <property type="project" value="InterPro"/>
</dbReference>
<feature type="binding site" evidence="12">
    <location>
        <position position="71"/>
    </location>
    <ligand>
        <name>CoA</name>
        <dbReference type="ChEBI" id="CHEBI:57287"/>
    </ligand>
</feature>
<comment type="similarity">
    <text evidence="3">Belongs to the P-Pant transferase superfamily. EntD family.</text>
</comment>
<reference evidence="16 17" key="1">
    <citation type="submission" date="2017-03" db="EMBL/GenBank/DDBJ databases">
        <authorList>
            <person name="Afonso C.L."/>
            <person name="Miller P.J."/>
            <person name="Scott M.A."/>
            <person name="Spackman E."/>
            <person name="Goraichik I."/>
            <person name="Dimitrov K.M."/>
            <person name="Suarez D.L."/>
            <person name="Swayne D.E."/>
        </authorList>
    </citation>
    <scope>NUCLEOTIDE SEQUENCE [LARGE SCALE GENOMIC DNA]</scope>
    <source>
        <strain evidence="16 17">CECT 8625</strain>
    </source>
</reference>
<evidence type="ECO:0000256" key="7">
    <source>
        <dbReference type="ARBA" id="ARBA00023191"/>
    </source>
</evidence>
<feature type="domain" description="4'-phosphopantetheinyl transferase" evidence="14">
    <location>
        <begin position="131"/>
        <end position="200"/>
    </location>
</feature>
<name>A0A1X6YL20_9RHOB</name>
<dbReference type="PANTHER" id="PTHR38096">
    <property type="entry name" value="ENTEROBACTIN SYNTHASE COMPONENT D"/>
    <property type="match status" value="1"/>
</dbReference>
<comment type="catalytic activity">
    <reaction evidence="10">
        <text>apo-[aryl-carrier protein] + CoA = holo-[aryl-carrier protein] + adenosine 3',5'-bisphosphate + H(+)</text>
        <dbReference type="Rhea" id="RHEA:48404"/>
        <dbReference type="Rhea" id="RHEA-COMP:15903"/>
        <dbReference type="Rhea" id="RHEA-COMP:17557"/>
        <dbReference type="ChEBI" id="CHEBI:15378"/>
        <dbReference type="ChEBI" id="CHEBI:29999"/>
        <dbReference type="ChEBI" id="CHEBI:57287"/>
        <dbReference type="ChEBI" id="CHEBI:58343"/>
        <dbReference type="ChEBI" id="CHEBI:64479"/>
    </reaction>
</comment>
<comment type="subunit">
    <text evidence="4">EntB, EntD, EntE, and EntF form a multienzyme complex called enterobactin synthase.</text>
</comment>
<evidence type="ECO:0000256" key="1">
    <source>
        <dbReference type="ARBA" id="ARBA00003937"/>
    </source>
</evidence>
<feature type="binding site" evidence="13">
    <location>
        <position position="135"/>
    </location>
    <ligand>
        <name>Mg(2+)</name>
        <dbReference type="ChEBI" id="CHEBI:18420"/>
    </ligand>
</feature>
<dbReference type="Pfam" id="PF17837">
    <property type="entry name" value="4PPT_N"/>
    <property type="match status" value="1"/>
</dbReference>
<dbReference type="RefSeq" id="WP_085790691.1">
    <property type="nucleotide sequence ID" value="NZ_FWFK01000001.1"/>
</dbReference>
<evidence type="ECO:0000256" key="5">
    <source>
        <dbReference type="ARBA" id="ARBA00019087"/>
    </source>
</evidence>
<feature type="binding site" evidence="12">
    <location>
        <position position="135"/>
    </location>
    <ligand>
        <name>CoA</name>
        <dbReference type="ChEBI" id="CHEBI:57287"/>
    </ligand>
</feature>
<dbReference type="InterPro" id="IPR003542">
    <property type="entry name" value="Enbac_synth_compD-like"/>
</dbReference>
<evidence type="ECO:0000256" key="8">
    <source>
        <dbReference type="ARBA" id="ARBA00029894"/>
    </source>
</evidence>
<dbReference type="Proteomes" id="UP000193570">
    <property type="component" value="Unassembled WGS sequence"/>
</dbReference>
<evidence type="ECO:0000259" key="14">
    <source>
        <dbReference type="Pfam" id="PF01648"/>
    </source>
</evidence>
<comment type="cofactor">
    <cofactor evidence="13">
        <name>Mg(2+)</name>
        <dbReference type="ChEBI" id="CHEBI:18420"/>
    </cofactor>
</comment>
<evidence type="ECO:0000313" key="16">
    <source>
        <dbReference type="EMBL" id="SLN24174.1"/>
    </source>
</evidence>
<feature type="binding site" evidence="12">
    <location>
        <begin position="115"/>
        <end position="116"/>
    </location>
    <ligand>
        <name>CoA</name>
        <dbReference type="ChEBI" id="CHEBI:57287"/>
    </ligand>
</feature>
<protein>
    <recommendedName>
        <fullName evidence="5">Enterobactin synthase component D</fullName>
    </recommendedName>
    <alternativeName>
        <fullName evidence="8">4'-phosphopantetheinyl transferase EntD</fullName>
    </alternativeName>
    <alternativeName>
        <fullName evidence="9">Enterochelin synthase D</fullName>
    </alternativeName>
</protein>
<proteinExistence type="inferred from homology"/>
<feature type="binding site" evidence="12">
    <location>
        <position position="175"/>
    </location>
    <ligand>
        <name>CoA</name>
        <dbReference type="ChEBI" id="CHEBI:57287"/>
    </ligand>
</feature>
<dbReference type="PRINTS" id="PR01399">
    <property type="entry name" value="ENTSNTHTASED"/>
</dbReference>
<evidence type="ECO:0000256" key="3">
    <source>
        <dbReference type="ARBA" id="ARBA00008342"/>
    </source>
</evidence>
<comment type="pathway">
    <text evidence="2">Siderophore biosynthesis; enterobactin biosynthesis.</text>
</comment>
<evidence type="ECO:0000256" key="2">
    <source>
        <dbReference type="ARBA" id="ARBA00004993"/>
    </source>
</evidence>
<dbReference type="InterPro" id="IPR008278">
    <property type="entry name" value="4-PPantetheinyl_Trfase_dom"/>
</dbReference>
<comment type="function">
    <text evidence="1">Involved in the biosynthesis of the siderophore enterobactin (enterochelin), which is a macrocyclic trimeric lactone of N-(2,3-dihydroxybenzoyl)-serine. The serine trilactone serves as a scaffolding for the three catechol functionalities that provide hexadentate coordination for the tightly ligated iron(2+) atoms. Plays an essential role in the assembly of the enterobactin by catalyzing the transfer of the 4'-phosphopantetheine (Ppant) moiety from coenzyme A to the apo-domains of both EntB (ArCP domain) and EntF (PCP domain) to yield their holo-forms which make them competent for the activation of 2,3-dihydroxybenzoate (DHB) and L-serine, respectively.</text>
</comment>
<dbReference type="PANTHER" id="PTHR38096:SF1">
    <property type="entry name" value="ENTEROBACTIN SYNTHASE COMPONENT D"/>
    <property type="match status" value="1"/>
</dbReference>
<evidence type="ECO:0000313" key="17">
    <source>
        <dbReference type="Proteomes" id="UP000193570"/>
    </source>
</evidence>
<accession>A0A1X6YL20</accession>
<dbReference type="Gene3D" id="3.90.470.20">
    <property type="entry name" value="4'-phosphopantetheinyl transferase domain"/>
    <property type="match status" value="1"/>
</dbReference>
<dbReference type="GO" id="GO:0009366">
    <property type="term" value="C:enterobactin synthetase complex"/>
    <property type="evidence" value="ECO:0007669"/>
    <property type="project" value="InterPro"/>
</dbReference>
<evidence type="ECO:0000256" key="4">
    <source>
        <dbReference type="ARBA" id="ARBA00011503"/>
    </source>
</evidence>
<comment type="catalytic activity">
    <reaction evidence="11">
        <text>apo-[peptidyl-carrier protein] + CoA = holo-[peptidyl-carrier protein] + adenosine 3',5'-bisphosphate + H(+)</text>
        <dbReference type="Rhea" id="RHEA:46228"/>
        <dbReference type="Rhea" id="RHEA-COMP:11479"/>
        <dbReference type="Rhea" id="RHEA-COMP:11480"/>
        <dbReference type="ChEBI" id="CHEBI:15378"/>
        <dbReference type="ChEBI" id="CHEBI:29999"/>
        <dbReference type="ChEBI" id="CHEBI:57287"/>
        <dbReference type="ChEBI" id="CHEBI:58343"/>
        <dbReference type="ChEBI" id="CHEBI:64479"/>
    </reaction>
</comment>
<feature type="binding site" evidence="13">
    <location>
        <position position="137"/>
    </location>
    <ligand>
        <name>Mg(2+)</name>
        <dbReference type="ChEBI" id="CHEBI:18420"/>
    </ligand>
</feature>
<dbReference type="AlphaFoldDB" id="A0A1X6YL20"/>
<evidence type="ECO:0000256" key="13">
    <source>
        <dbReference type="PIRSR" id="PIRSR603542-2"/>
    </source>
</evidence>
<dbReference type="EMBL" id="FWFK01000001">
    <property type="protein sequence ID" value="SLN24174.1"/>
    <property type="molecule type" value="Genomic_DNA"/>
</dbReference>
<feature type="binding site" evidence="12">
    <location>
        <position position="79"/>
    </location>
    <ligand>
        <name>CoA</name>
        <dbReference type="ChEBI" id="CHEBI:57287"/>
    </ligand>
</feature>
<organism evidence="16 17">
    <name type="scientific">Roseivivax jejudonensis</name>
    <dbReference type="NCBI Taxonomy" id="1529041"/>
    <lineage>
        <taxon>Bacteria</taxon>
        <taxon>Pseudomonadati</taxon>
        <taxon>Pseudomonadota</taxon>
        <taxon>Alphaproteobacteria</taxon>
        <taxon>Rhodobacterales</taxon>
        <taxon>Roseobacteraceae</taxon>
        <taxon>Roseivivax</taxon>
    </lineage>
</organism>